<protein>
    <submittedName>
        <fullName evidence="8">Methyl-accepting chemotaxis protein</fullName>
    </submittedName>
</protein>
<dbReference type="SUPFAM" id="SSF58104">
    <property type="entry name" value="Methyl-accepting chemotaxis protein (MCP) signaling domain"/>
    <property type="match status" value="1"/>
</dbReference>
<evidence type="ECO:0000256" key="3">
    <source>
        <dbReference type="ARBA" id="ARBA00029447"/>
    </source>
</evidence>
<dbReference type="GO" id="GO:0004888">
    <property type="term" value="F:transmembrane signaling receptor activity"/>
    <property type="evidence" value="ECO:0007669"/>
    <property type="project" value="InterPro"/>
</dbReference>
<dbReference type="InterPro" id="IPR051310">
    <property type="entry name" value="MCP_chemotaxis"/>
</dbReference>
<dbReference type="AlphaFoldDB" id="A0A120CUW8"/>
<evidence type="ECO:0000313" key="9">
    <source>
        <dbReference type="Proteomes" id="UP000059074"/>
    </source>
</evidence>
<evidence type="ECO:0000256" key="5">
    <source>
        <dbReference type="SAM" id="Coils"/>
    </source>
</evidence>
<dbReference type="Proteomes" id="UP000059074">
    <property type="component" value="Unassembled WGS sequence"/>
</dbReference>
<feature type="domain" description="HAMP" evidence="7">
    <location>
        <begin position="186"/>
        <end position="238"/>
    </location>
</feature>
<dbReference type="Gene3D" id="1.10.287.950">
    <property type="entry name" value="Methyl-accepting chemotaxis protein"/>
    <property type="match status" value="1"/>
</dbReference>
<keyword evidence="5" id="KW-0175">Coiled coil</keyword>
<dbReference type="Gene3D" id="1.10.490.10">
    <property type="entry name" value="Globins"/>
    <property type="match status" value="1"/>
</dbReference>
<organism evidence="8 9">
    <name type="scientific">Hyphomicrobium sulfonivorans</name>
    <dbReference type="NCBI Taxonomy" id="121290"/>
    <lineage>
        <taxon>Bacteria</taxon>
        <taxon>Pseudomonadati</taxon>
        <taxon>Pseudomonadota</taxon>
        <taxon>Alphaproteobacteria</taxon>
        <taxon>Hyphomicrobiales</taxon>
        <taxon>Hyphomicrobiaceae</taxon>
        <taxon>Hyphomicrobium</taxon>
    </lineage>
</organism>
<dbReference type="PATRIC" id="fig|121290.4.peg.2490"/>
<dbReference type="GO" id="GO:0006935">
    <property type="term" value="P:chemotaxis"/>
    <property type="evidence" value="ECO:0007669"/>
    <property type="project" value="UniProtKB-KW"/>
</dbReference>
<feature type="coiled-coil region" evidence="5">
    <location>
        <begin position="163"/>
        <end position="190"/>
    </location>
</feature>
<dbReference type="PRINTS" id="PR00260">
    <property type="entry name" value="CHEMTRNSDUCR"/>
</dbReference>
<keyword evidence="4" id="KW-0807">Transducer</keyword>
<evidence type="ECO:0000256" key="1">
    <source>
        <dbReference type="ARBA" id="ARBA00004370"/>
    </source>
</evidence>
<dbReference type="PROSITE" id="PS50111">
    <property type="entry name" value="CHEMOTAXIS_TRANSDUC_2"/>
    <property type="match status" value="1"/>
</dbReference>
<dbReference type="SMART" id="SM00283">
    <property type="entry name" value="MA"/>
    <property type="match status" value="1"/>
</dbReference>
<evidence type="ECO:0000259" key="6">
    <source>
        <dbReference type="PROSITE" id="PS50111"/>
    </source>
</evidence>
<dbReference type="RefSeq" id="WP_198151129.1">
    <property type="nucleotide sequence ID" value="NZ_LMTR01000071.1"/>
</dbReference>
<dbReference type="SUPFAM" id="SSF46458">
    <property type="entry name" value="Globin-like"/>
    <property type="match status" value="1"/>
</dbReference>
<evidence type="ECO:0000313" key="8">
    <source>
        <dbReference type="EMBL" id="KWT66885.1"/>
    </source>
</evidence>
<feature type="coiled-coil region" evidence="5">
    <location>
        <begin position="255"/>
        <end position="282"/>
    </location>
</feature>
<dbReference type="InterPro" id="IPR004089">
    <property type="entry name" value="MCPsignal_dom"/>
</dbReference>
<evidence type="ECO:0000256" key="4">
    <source>
        <dbReference type="PROSITE-ProRule" id="PRU00284"/>
    </source>
</evidence>
<dbReference type="GO" id="GO:0019825">
    <property type="term" value="F:oxygen binding"/>
    <property type="evidence" value="ECO:0007669"/>
    <property type="project" value="InterPro"/>
</dbReference>
<dbReference type="FunFam" id="1.10.287.950:FF:000001">
    <property type="entry name" value="Methyl-accepting chemotaxis sensory transducer"/>
    <property type="match status" value="1"/>
</dbReference>
<dbReference type="GO" id="GO:0007165">
    <property type="term" value="P:signal transduction"/>
    <property type="evidence" value="ECO:0007669"/>
    <property type="project" value="UniProtKB-KW"/>
</dbReference>
<dbReference type="InterPro" id="IPR044398">
    <property type="entry name" value="Globin-sensor_dom"/>
</dbReference>
<comment type="caution">
    <text evidence="8">The sequence shown here is derived from an EMBL/GenBank/DDBJ whole genome shotgun (WGS) entry which is preliminary data.</text>
</comment>
<keyword evidence="9" id="KW-1185">Reference proteome</keyword>
<dbReference type="STRING" id="121290.APY04_2292"/>
<dbReference type="CDD" id="cd01068">
    <property type="entry name" value="globin_sensor"/>
    <property type="match status" value="1"/>
</dbReference>
<dbReference type="PANTHER" id="PTHR43531:SF11">
    <property type="entry name" value="METHYL-ACCEPTING CHEMOTAXIS PROTEIN 3"/>
    <property type="match status" value="1"/>
</dbReference>
<accession>A0A120CUW8</accession>
<dbReference type="PANTHER" id="PTHR43531">
    <property type="entry name" value="PROTEIN ICFG"/>
    <property type="match status" value="1"/>
</dbReference>
<dbReference type="GO" id="GO:0016020">
    <property type="term" value="C:membrane"/>
    <property type="evidence" value="ECO:0007669"/>
    <property type="project" value="UniProtKB-SubCell"/>
</dbReference>
<dbReference type="InterPro" id="IPR012292">
    <property type="entry name" value="Globin/Proto"/>
</dbReference>
<dbReference type="CDD" id="cd11386">
    <property type="entry name" value="MCP_signal"/>
    <property type="match status" value="1"/>
</dbReference>
<dbReference type="EMBL" id="LMTR01000071">
    <property type="protein sequence ID" value="KWT66885.1"/>
    <property type="molecule type" value="Genomic_DNA"/>
</dbReference>
<dbReference type="InterPro" id="IPR003660">
    <property type="entry name" value="HAMP_dom"/>
</dbReference>
<comment type="similarity">
    <text evidence="3">Belongs to the methyl-accepting chemotaxis (MCP) protein family.</text>
</comment>
<proteinExistence type="inferred from homology"/>
<dbReference type="Pfam" id="PF11563">
    <property type="entry name" value="Protoglobin"/>
    <property type="match status" value="1"/>
</dbReference>
<dbReference type="GO" id="GO:0020037">
    <property type="term" value="F:heme binding"/>
    <property type="evidence" value="ECO:0007669"/>
    <property type="project" value="InterPro"/>
</dbReference>
<feature type="domain" description="Methyl-accepting transducer" evidence="6">
    <location>
        <begin position="243"/>
        <end position="472"/>
    </location>
</feature>
<dbReference type="InterPro" id="IPR009050">
    <property type="entry name" value="Globin-like_sf"/>
</dbReference>
<name>A0A120CUW8_HYPSL</name>
<reference evidence="8 9" key="1">
    <citation type="submission" date="2015-10" db="EMBL/GenBank/DDBJ databases">
        <title>Transcriptomic analysis of a linuron degrading triple-species bacterial consortium.</title>
        <authorList>
            <person name="Albers P."/>
        </authorList>
    </citation>
    <scope>NUCLEOTIDE SEQUENCE [LARGE SCALE GENOMIC DNA]</scope>
    <source>
        <strain evidence="8 9">WDL6</strain>
    </source>
</reference>
<dbReference type="InterPro" id="IPR039379">
    <property type="entry name" value="Protoglobin_sensor_dom"/>
</dbReference>
<dbReference type="PROSITE" id="PS50885">
    <property type="entry name" value="HAMP"/>
    <property type="match status" value="1"/>
</dbReference>
<comment type="subcellular location">
    <subcellularLocation>
        <location evidence="1">Membrane</location>
    </subcellularLocation>
</comment>
<gene>
    <name evidence="8" type="ORF">APY04_2292</name>
</gene>
<dbReference type="Pfam" id="PF00015">
    <property type="entry name" value="MCPsignal"/>
    <property type="match status" value="1"/>
</dbReference>
<sequence>MANAGTSGGLQDRLDFMGFDGEAQAALRALKPSIASFIGPALDAFYAKAAAAPETGRMFRDPRHMESAKNRQIAHWEEVASAEFGTEYAERVRTIGRTHARLGLEPRWYIGGYALITEKLIHSVIAERWPTLMQLARGQKSDGMASAVSALMKAVMLDMDLAISTYLDALDEQRRQAEAAKQETDRNQTAAMNALTNALERLAGGDLCAQISQELAPEFDSLKADFATTVTKLRNAMTTVRQNAEVISSGTREISEAAEDLSQRTERQAASLEETAAALEQITTTVKSAAEGASHARDVVATAKRDAEQGGTVARAAIDAMGSIDKSSEQISRIIGVIDEIAFQTNLLALNAGVEAARAGEAGRGFAVVASEVRALAQRSADAAKEIKSLISTSTTQVKDGVDLVAQTGQSFERIVAQVADINGVVADIANGAAQQVQALQEVNGAVGDIDRVTQQNASMAEEATAASHSLAEKAMELNMLLDGFRLEEGRANTRRRA</sequence>
<evidence type="ECO:0000256" key="2">
    <source>
        <dbReference type="ARBA" id="ARBA00022500"/>
    </source>
</evidence>
<keyword evidence="2" id="KW-0145">Chemotaxis</keyword>
<dbReference type="InterPro" id="IPR004090">
    <property type="entry name" value="Chemotax_Me-accpt_rcpt"/>
</dbReference>
<evidence type="ECO:0000259" key="7">
    <source>
        <dbReference type="PROSITE" id="PS50885"/>
    </source>
</evidence>